<evidence type="ECO:0000313" key="3">
    <source>
        <dbReference type="Proteomes" id="UP001595932"/>
    </source>
</evidence>
<gene>
    <name evidence="2" type="ORF">ACFO5U_14565</name>
</gene>
<sequence length="59" mass="6443">MNNKADKMFELLKPILFLLGILLMNVAVYQFSIPLGLLATGASLVGIALIIDFETRGSF</sequence>
<protein>
    <recommendedName>
        <fullName evidence="4">DUF1056 family protein</fullName>
    </recommendedName>
</protein>
<proteinExistence type="predicted"/>
<keyword evidence="1" id="KW-0812">Transmembrane</keyword>
<feature type="transmembrane region" description="Helical" evidence="1">
    <location>
        <begin position="35"/>
        <end position="53"/>
    </location>
</feature>
<feature type="transmembrane region" description="Helical" evidence="1">
    <location>
        <begin position="12"/>
        <end position="29"/>
    </location>
</feature>
<keyword evidence="1" id="KW-0472">Membrane</keyword>
<keyword evidence="1" id="KW-1133">Transmembrane helix</keyword>
<dbReference type="EMBL" id="JBHSGL010000015">
    <property type="protein sequence ID" value="MFC4714068.1"/>
    <property type="molecule type" value="Genomic_DNA"/>
</dbReference>
<keyword evidence="3" id="KW-1185">Reference proteome</keyword>
<dbReference type="Proteomes" id="UP001595932">
    <property type="component" value="Unassembled WGS sequence"/>
</dbReference>
<evidence type="ECO:0000256" key="1">
    <source>
        <dbReference type="SAM" id="Phobius"/>
    </source>
</evidence>
<accession>A0ABV9MG74</accession>
<comment type="caution">
    <text evidence="2">The sequence shown here is derived from an EMBL/GenBank/DDBJ whole genome shotgun (WGS) entry which is preliminary data.</text>
</comment>
<dbReference type="RefSeq" id="WP_377279803.1">
    <property type="nucleotide sequence ID" value="NZ_JBHSGL010000015.1"/>
</dbReference>
<reference evidence="3" key="1">
    <citation type="journal article" date="2019" name="Int. J. Syst. Evol. Microbiol.">
        <title>The Global Catalogue of Microorganisms (GCM) 10K type strain sequencing project: providing services to taxonomists for standard genome sequencing and annotation.</title>
        <authorList>
            <consortium name="The Broad Institute Genomics Platform"/>
            <consortium name="The Broad Institute Genome Sequencing Center for Infectious Disease"/>
            <person name="Wu L."/>
            <person name="Ma J."/>
        </authorList>
    </citation>
    <scope>NUCLEOTIDE SEQUENCE [LARGE SCALE GENOMIC DNA]</scope>
    <source>
        <strain evidence="3">CGMCC 1.12151</strain>
    </source>
</reference>
<evidence type="ECO:0000313" key="2">
    <source>
        <dbReference type="EMBL" id="MFC4714068.1"/>
    </source>
</evidence>
<organism evidence="2 3">
    <name type="scientific">Planococcus dechangensis</name>
    <dbReference type="NCBI Taxonomy" id="1176255"/>
    <lineage>
        <taxon>Bacteria</taxon>
        <taxon>Bacillati</taxon>
        <taxon>Bacillota</taxon>
        <taxon>Bacilli</taxon>
        <taxon>Bacillales</taxon>
        <taxon>Caryophanaceae</taxon>
        <taxon>Planococcus</taxon>
    </lineage>
</organism>
<name>A0ABV9MG74_9BACL</name>
<evidence type="ECO:0008006" key="4">
    <source>
        <dbReference type="Google" id="ProtNLM"/>
    </source>
</evidence>